<gene>
    <name evidence="2" type="ORF">TRSC58_07429</name>
</gene>
<evidence type="ECO:0000313" key="3">
    <source>
        <dbReference type="Proteomes" id="UP000031737"/>
    </source>
</evidence>
<accession>A0A061IRM1</accession>
<evidence type="ECO:0000256" key="1">
    <source>
        <dbReference type="SAM" id="MobiDB-lite"/>
    </source>
</evidence>
<organism evidence="2 3">
    <name type="scientific">Trypanosoma rangeli SC58</name>
    <dbReference type="NCBI Taxonomy" id="429131"/>
    <lineage>
        <taxon>Eukaryota</taxon>
        <taxon>Discoba</taxon>
        <taxon>Euglenozoa</taxon>
        <taxon>Kinetoplastea</taxon>
        <taxon>Metakinetoplastina</taxon>
        <taxon>Trypanosomatida</taxon>
        <taxon>Trypanosomatidae</taxon>
        <taxon>Trypanosoma</taxon>
        <taxon>Herpetosoma</taxon>
    </lineage>
</organism>
<keyword evidence="3" id="KW-1185">Reference proteome</keyword>
<protein>
    <submittedName>
        <fullName evidence="2">Uncharacterized protein</fullName>
    </submittedName>
</protein>
<dbReference type="Proteomes" id="UP000031737">
    <property type="component" value="Unassembled WGS sequence"/>
</dbReference>
<proteinExistence type="predicted"/>
<feature type="region of interest" description="Disordered" evidence="1">
    <location>
        <begin position="94"/>
        <end position="124"/>
    </location>
</feature>
<feature type="compositionally biased region" description="Basic and acidic residues" evidence="1">
    <location>
        <begin position="114"/>
        <end position="124"/>
    </location>
</feature>
<evidence type="ECO:0000313" key="2">
    <source>
        <dbReference type="EMBL" id="ESL04988.1"/>
    </source>
</evidence>
<dbReference type="EMBL" id="AUPL01007671">
    <property type="protein sequence ID" value="ESL04988.1"/>
    <property type="molecule type" value="Genomic_DNA"/>
</dbReference>
<reference evidence="2 3" key="1">
    <citation type="submission" date="2013-07" db="EMBL/GenBank/DDBJ databases">
        <authorList>
            <person name="Stoco P.H."/>
            <person name="Wagner G."/>
            <person name="Gerber A."/>
            <person name="Zaha A."/>
            <person name="Thompson C."/>
            <person name="Bartholomeu D.C."/>
            <person name="Luckemeyer D.D."/>
            <person name="Bahia D."/>
            <person name="Loreto E."/>
            <person name="Prestes E.B."/>
            <person name="Lima F.M."/>
            <person name="Rodrigues-Luiz G."/>
            <person name="Vallejo G.A."/>
            <person name="Filho J.F."/>
            <person name="Monteiro K.M."/>
            <person name="Tyler K.M."/>
            <person name="de Almeida L.G."/>
            <person name="Ortiz M.F."/>
            <person name="Siervo M.A."/>
            <person name="de Moraes M.H."/>
            <person name="Cunha O.L."/>
            <person name="Mendonca-Neto R."/>
            <person name="Silva R."/>
            <person name="Teixeira S.M."/>
            <person name="Murta S.M."/>
            <person name="Sincero T.C."/>
            <person name="Mendes T.A."/>
            <person name="Urmenyi T.P."/>
            <person name="Silva V.G."/>
            <person name="da Rocha W.D."/>
            <person name="Andersson B."/>
            <person name="Romanha A.J."/>
            <person name="Steindel M."/>
            <person name="de Vasconcelos A.T."/>
            <person name="Grisard E.C."/>
        </authorList>
    </citation>
    <scope>NUCLEOTIDE SEQUENCE [LARGE SCALE GENOMIC DNA]</scope>
    <source>
        <strain evidence="2 3">SC58</strain>
    </source>
</reference>
<name>A0A061IRM1_TRYRA</name>
<dbReference type="AlphaFoldDB" id="A0A061IRM1"/>
<comment type="caution">
    <text evidence="2">The sequence shown here is derived from an EMBL/GenBank/DDBJ whole genome shotgun (WGS) entry which is preliminary data.</text>
</comment>
<sequence>MCVAFPSKKKQKKKAPMSVKLVMNLFFFRFVKVACFFSFCFFLSVCVWCNTCAVFPFLLTPVVRRWTGPCSESSCGCRPGTCTRWWYGREQSLTAVHPPPTQQPSGSNKKKKKNECMSEDECRT</sequence>
<dbReference type="VEuPathDB" id="TriTrypDB:TRSC58_07429"/>